<dbReference type="EnsemblPlants" id="KQK14126">
    <property type="protein sequence ID" value="KQK14126"/>
    <property type="gene ID" value="BRADI_1g14422v3"/>
</dbReference>
<proteinExistence type="predicted"/>
<reference evidence="2" key="3">
    <citation type="submission" date="2018-08" db="UniProtKB">
        <authorList>
            <consortium name="EnsemblPlants"/>
        </authorList>
    </citation>
    <scope>IDENTIFICATION</scope>
    <source>
        <strain evidence="2">cv. Bd21</strain>
    </source>
</reference>
<dbReference type="Proteomes" id="UP000008810">
    <property type="component" value="Chromosome 1"/>
</dbReference>
<reference evidence="1" key="2">
    <citation type="submission" date="2017-06" db="EMBL/GenBank/DDBJ databases">
        <title>WGS assembly of Brachypodium distachyon.</title>
        <authorList>
            <consortium name="The International Brachypodium Initiative"/>
            <person name="Lucas S."/>
            <person name="Harmon-Smith M."/>
            <person name="Lail K."/>
            <person name="Tice H."/>
            <person name="Grimwood J."/>
            <person name="Bruce D."/>
            <person name="Barry K."/>
            <person name="Shu S."/>
            <person name="Lindquist E."/>
            <person name="Wang M."/>
            <person name="Pitluck S."/>
            <person name="Vogel J.P."/>
            <person name="Garvin D.F."/>
            <person name="Mockler T.C."/>
            <person name="Schmutz J."/>
            <person name="Rokhsar D."/>
            <person name="Bevan M.W."/>
        </authorList>
    </citation>
    <scope>NUCLEOTIDE SEQUENCE</scope>
    <source>
        <strain evidence="1">Bd21</strain>
    </source>
</reference>
<reference evidence="1 2" key="1">
    <citation type="journal article" date="2010" name="Nature">
        <title>Genome sequencing and analysis of the model grass Brachypodium distachyon.</title>
        <authorList>
            <consortium name="International Brachypodium Initiative"/>
        </authorList>
    </citation>
    <scope>NUCLEOTIDE SEQUENCE [LARGE SCALE GENOMIC DNA]</scope>
    <source>
        <strain evidence="1 2">Bd21</strain>
    </source>
</reference>
<dbReference type="AlphaFoldDB" id="A0A0Q3NBD4"/>
<accession>A0A0Q3NBD4</accession>
<name>A0A0Q3NBD4_BRADI</name>
<evidence type="ECO:0000313" key="1">
    <source>
        <dbReference type="EMBL" id="KQK14126.1"/>
    </source>
</evidence>
<evidence type="ECO:0000313" key="2">
    <source>
        <dbReference type="EnsemblPlants" id="KQK14126"/>
    </source>
</evidence>
<evidence type="ECO:0000313" key="3">
    <source>
        <dbReference type="Proteomes" id="UP000008810"/>
    </source>
</evidence>
<dbReference type="EMBL" id="CM000880">
    <property type="protein sequence ID" value="KQK14126.1"/>
    <property type="molecule type" value="Genomic_DNA"/>
</dbReference>
<gene>
    <name evidence="1" type="ORF">BRADI_1g14422v3</name>
</gene>
<dbReference type="InParanoid" id="A0A0Q3NBD4"/>
<protein>
    <submittedName>
        <fullName evidence="1 2">Uncharacterized protein</fullName>
    </submittedName>
</protein>
<sequence>MLPERRIRQLFWTGDLALDVDVGFTGEHVLGLVSSPFSFNKILPHCLMESHANIPTLVRLYFGDCGVDIGVSEVRSVGFPLSSSFFFFNKSPSLNRFKAVFLQILLACESLCRSSCSLALWLGWFESGPSHGCTLFF</sequence>
<dbReference type="Gramene" id="KQK14126">
    <property type="protein sequence ID" value="KQK14126"/>
    <property type="gene ID" value="BRADI_1g14422v3"/>
</dbReference>
<keyword evidence="3" id="KW-1185">Reference proteome</keyword>
<organism evidence="1">
    <name type="scientific">Brachypodium distachyon</name>
    <name type="common">Purple false brome</name>
    <name type="synonym">Trachynia distachya</name>
    <dbReference type="NCBI Taxonomy" id="15368"/>
    <lineage>
        <taxon>Eukaryota</taxon>
        <taxon>Viridiplantae</taxon>
        <taxon>Streptophyta</taxon>
        <taxon>Embryophyta</taxon>
        <taxon>Tracheophyta</taxon>
        <taxon>Spermatophyta</taxon>
        <taxon>Magnoliopsida</taxon>
        <taxon>Liliopsida</taxon>
        <taxon>Poales</taxon>
        <taxon>Poaceae</taxon>
        <taxon>BOP clade</taxon>
        <taxon>Pooideae</taxon>
        <taxon>Stipodae</taxon>
        <taxon>Brachypodieae</taxon>
        <taxon>Brachypodium</taxon>
    </lineage>
</organism>